<dbReference type="InterPro" id="IPR010982">
    <property type="entry name" value="Lambda_DNA-bd_dom_sf"/>
</dbReference>
<dbReference type="RefSeq" id="WP_307480682.1">
    <property type="nucleotide sequence ID" value="NZ_JAUSUB010000061.1"/>
</dbReference>
<dbReference type="InterPro" id="IPR001387">
    <property type="entry name" value="Cro/C1-type_HTH"/>
</dbReference>
<dbReference type="PANTHER" id="PTHR37038">
    <property type="entry name" value="TRANSCRIPTIONAL REGULATOR-RELATED"/>
    <property type="match status" value="1"/>
</dbReference>
<dbReference type="SUPFAM" id="SSF48452">
    <property type="entry name" value="TPR-like"/>
    <property type="match status" value="1"/>
</dbReference>
<name>A0ABU0AVC2_9BACI</name>
<feature type="domain" description="HTH cro/C1-type" evidence="1">
    <location>
        <begin position="11"/>
        <end position="64"/>
    </location>
</feature>
<dbReference type="PROSITE" id="PS50943">
    <property type="entry name" value="HTH_CROC1"/>
    <property type="match status" value="1"/>
</dbReference>
<proteinExistence type="predicted"/>
<comment type="caution">
    <text evidence="2">The sequence shown here is derived from an EMBL/GenBank/DDBJ whole genome shotgun (WGS) entry which is preliminary data.</text>
</comment>
<reference evidence="2 3" key="1">
    <citation type="submission" date="2023-07" db="EMBL/GenBank/DDBJ databases">
        <title>Genomic Encyclopedia of Type Strains, Phase IV (KMG-IV): sequencing the most valuable type-strain genomes for metagenomic binning, comparative biology and taxonomic classification.</title>
        <authorList>
            <person name="Goeker M."/>
        </authorList>
    </citation>
    <scope>NUCLEOTIDE SEQUENCE [LARGE SCALE GENOMIC DNA]</scope>
    <source>
        <strain evidence="2 3">DSM 23494</strain>
    </source>
</reference>
<dbReference type="EMBL" id="JAUSUB010000061">
    <property type="protein sequence ID" value="MDQ0273935.1"/>
    <property type="molecule type" value="Genomic_DNA"/>
</dbReference>
<sequence>MLPEYNIGEILYSLRQNKSITIEELTKGICTKEEYERFEKESAYPTVEQLYLLGQRLQVNLVYFFSMAKKCNQNYSQLVINLINKYKRVRDYQTIYDIVLKEQHSPIFDNVQLKQFLKWHEGVCLYYLHNETEKALELLDDAIKLTNKEFKNLTESEIEILTSIAMIAYESKDYVQARNYFEQSLDELQRLPSLVDPKVKIRILFGFSQSLTEEGEYERSLTYCQQGINLCIEVELLYLLAELHYQSGENFIKLGEVKTGKHYIEKSLFLCDLTKHEKMGVLMKAELTKMISSLPS</sequence>
<dbReference type="SUPFAM" id="SSF47413">
    <property type="entry name" value="lambda repressor-like DNA-binding domains"/>
    <property type="match status" value="1"/>
</dbReference>
<dbReference type="InterPro" id="IPR041315">
    <property type="entry name" value="PlcR_TPR"/>
</dbReference>
<organism evidence="2 3">
    <name type="scientific">Cytobacillus purgationiresistens</name>
    <dbReference type="NCBI Taxonomy" id="863449"/>
    <lineage>
        <taxon>Bacteria</taxon>
        <taxon>Bacillati</taxon>
        <taxon>Bacillota</taxon>
        <taxon>Bacilli</taxon>
        <taxon>Bacillales</taxon>
        <taxon>Bacillaceae</taxon>
        <taxon>Cytobacillus</taxon>
    </lineage>
</organism>
<accession>A0ABU0AVC2</accession>
<evidence type="ECO:0000259" key="1">
    <source>
        <dbReference type="PROSITE" id="PS50943"/>
    </source>
</evidence>
<dbReference type="Pfam" id="PF18768">
    <property type="entry name" value="RNPP_C"/>
    <property type="match status" value="1"/>
</dbReference>
<dbReference type="InterPro" id="IPR011990">
    <property type="entry name" value="TPR-like_helical_dom_sf"/>
</dbReference>
<dbReference type="PANTHER" id="PTHR37038:SF14">
    <property type="entry name" value="TRANSCRIPTIONAL ACTIVATOR"/>
    <property type="match status" value="1"/>
</dbReference>
<evidence type="ECO:0000313" key="2">
    <source>
        <dbReference type="EMBL" id="MDQ0273935.1"/>
    </source>
</evidence>
<protein>
    <submittedName>
        <fullName evidence="2">Transcriptional regulator with XRE-family HTH domain</fullName>
    </submittedName>
</protein>
<dbReference type="Proteomes" id="UP001238088">
    <property type="component" value="Unassembled WGS sequence"/>
</dbReference>
<evidence type="ECO:0000313" key="3">
    <source>
        <dbReference type="Proteomes" id="UP001238088"/>
    </source>
</evidence>
<dbReference type="CDD" id="cd00093">
    <property type="entry name" value="HTH_XRE"/>
    <property type="match status" value="1"/>
</dbReference>
<gene>
    <name evidence="2" type="ORF">J2S17_005896</name>
</gene>
<dbReference type="InterPro" id="IPR053163">
    <property type="entry name" value="HTH-type_regulator_Rgg"/>
</dbReference>
<keyword evidence="3" id="KW-1185">Reference proteome</keyword>
<dbReference type="Gene3D" id="1.25.40.10">
    <property type="entry name" value="Tetratricopeptide repeat domain"/>
    <property type="match status" value="1"/>
</dbReference>